<dbReference type="InterPro" id="IPR011701">
    <property type="entry name" value="MFS"/>
</dbReference>
<dbReference type="Gene3D" id="1.20.1250.20">
    <property type="entry name" value="MFS general substrate transporter like domains"/>
    <property type="match status" value="2"/>
</dbReference>
<evidence type="ECO:0000259" key="8">
    <source>
        <dbReference type="PROSITE" id="PS50850"/>
    </source>
</evidence>
<feature type="transmembrane region" description="Helical" evidence="7">
    <location>
        <begin position="208"/>
        <end position="230"/>
    </location>
</feature>
<dbReference type="PANTHER" id="PTHR23517">
    <property type="entry name" value="RESISTANCE PROTEIN MDTM, PUTATIVE-RELATED-RELATED"/>
    <property type="match status" value="1"/>
</dbReference>
<feature type="transmembrane region" description="Helical" evidence="7">
    <location>
        <begin position="78"/>
        <end position="96"/>
    </location>
</feature>
<dbReference type="GO" id="GO:0005886">
    <property type="term" value="C:plasma membrane"/>
    <property type="evidence" value="ECO:0007669"/>
    <property type="project" value="UniProtKB-SubCell"/>
</dbReference>
<dbReference type="EMBL" id="CP030750">
    <property type="protein sequence ID" value="AXA24736.1"/>
    <property type="molecule type" value="Genomic_DNA"/>
</dbReference>
<feature type="transmembrane region" description="Helical" evidence="7">
    <location>
        <begin position="12"/>
        <end position="37"/>
    </location>
</feature>
<feature type="domain" description="Major facilitator superfamily (MFS) profile" evidence="8">
    <location>
        <begin position="1"/>
        <end position="391"/>
    </location>
</feature>
<dbReference type="SUPFAM" id="SSF103473">
    <property type="entry name" value="MFS general substrate transporter"/>
    <property type="match status" value="1"/>
</dbReference>
<dbReference type="Proteomes" id="UP000251617">
    <property type="component" value="Chromosome"/>
</dbReference>
<sequence length="407" mass="42760">MNSTTPQQGTLAVYRTAWIVTAIFILSNAATPLYSIWQQALGFTSGTLAVIFACYIIGLLFTLTVAGQLSDHYGRKALLLPCIGLAIIGAILFHQAESIGALMAARFLTGISVGLVVSGGMANVVEHAQPHRKHFASLMASVAMVTGAGAGPLLAGIVAQYFATPIHTVFEIEIALLCLAFFALLGQKNRKLGVGSFKLRLPTVPKESVGIVLLGIAFFGPGLTSTSFILSLGPKLIATFMGMSSPLITGCMAFFMFIVAVGVQFAAKRFGHRTIFTISGAATIASMSSVWIAMEMNSVSWLIASALFAGAGQGLGQLGGLTLIADNVRSERRAEANAIFNMGGYIPAGTIPVVTGYLIDFFGLSTGITTLVAIIGSLGCLALIHVHWRSHTSTGQLEIEPNKCRGK</sequence>
<evidence type="ECO:0000313" key="9">
    <source>
        <dbReference type="EMBL" id="AXA24736.1"/>
    </source>
</evidence>
<feature type="transmembrane region" description="Helical" evidence="7">
    <location>
        <begin position="236"/>
        <end position="263"/>
    </location>
</feature>
<feature type="transmembrane region" description="Helical" evidence="7">
    <location>
        <begin position="336"/>
        <end position="355"/>
    </location>
</feature>
<feature type="transmembrane region" description="Helical" evidence="7">
    <location>
        <begin position="275"/>
        <end position="294"/>
    </location>
</feature>
<feature type="transmembrane region" description="Helical" evidence="7">
    <location>
        <begin position="102"/>
        <end position="125"/>
    </location>
</feature>
<keyword evidence="5 7" id="KW-1133">Transmembrane helix</keyword>
<accession>A0AAD0L5E7</accession>
<organism evidence="9 10">
    <name type="scientific">Pseudomonas putida</name>
    <name type="common">Arthrobacter siderocapsulatus</name>
    <dbReference type="NCBI Taxonomy" id="303"/>
    <lineage>
        <taxon>Bacteria</taxon>
        <taxon>Pseudomonadati</taxon>
        <taxon>Pseudomonadota</taxon>
        <taxon>Gammaproteobacteria</taxon>
        <taxon>Pseudomonadales</taxon>
        <taxon>Pseudomonadaceae</taxon>
        <taxon>Pseudomonas</taxon>
    </lineage>
</organism>
<comment type="subcellular location">
    <subcellularLocation>
        <location evidence="1">Cell membrane</location>
        <topology evidence="1">Multi-pass membrane protein</topology>
    </subcellularLocation>
</comment>
<keyword evidence="4 7" id="KW-0812">Transmembrane</keyword>
<dbReference type="RefSeq" id="WP_112898093.1">
    <property type="nucleotide sequence ID" value="NZ_CP030750.1"/>
</dbReference>
<evidence type="ECO:0000256" key="6">
    <source>
        <dbReference type="ARBA" id="ARBA00023136"/>
    </source>
</evidence>
<evidence type="ECO:0000256" key="2">
    <source>
        <dbReference type="ARBA" id="ARBA00022448"/>
    </source>
</evidence>
<reference evidence="9 10" key="1">
    <citation type="submission" date="2018-06" db="EMBL/GenBank/DDBJ databases">
        <title>The genome of Pseudomonas putida NX-1, a lignin degrader.</title>
        <authorList>
            <person name="Xu Z."/>
        </authorList>
    </citation>
    <scope>NUCLEOTIDE SEQUENCE [LARGE SCALE GENOMIC DNA]</scope>
    <source>
        <strain evidence="9 10">NX-1</strain>
    </source>
</reference>
<keyword evidence="6 7" id="KW-0472">Membrane</keyword>
<dbReference type="Pfam" id="PF07690">
    <property type="entry name" value="MFS_1"/>
    <property type="match status" value="1"/>
</dbReference>
<dbReference type="GO" id="GO:0022857">
    <property type="term" value="F:transmembrane transporter activity"/>
    <property type="evidence" value="ECO:0007669"/>
    <property type="project" value="InterPro"/>
</dbReference>
<protein>
    <submittedName>
        <fullName evidence="9">MFS transporter</fullName>
    </submittedName>
</protein>
<evidence type="ECO:0000313" key="10">
    <source>
        <dbReference type="Proteomes" id="UP000251617"/>
    </source>
</evidence>
<evidence type="ECO:0000256" key="3">
    <source>
        <dbReference type="ARBA" id="ARBA00022475"/>
    </source>
</evidence>
<name>A0AAD0L5E7_PSEPU</name>
<dbReference type="PANTHER" id="PTHR23517:SF13">
    <property type="entry name" value="MAJOR FACILITATOR SUPERFAMILY MFS_1"/>
    <property type="match status" value="1"/>
</dbReference>
<evidence type="ECO:0000256" key="7">
    <source>
        <dbReference type="SAM" id="Phobius"/>
    </source>
</evidence>
<keyword evidence="3" id="KW-1003">Cell membrane</keyword>
<evidence type="ECO:0000256" key="1">
    <source>
        <dbReference type="ARBA" id="ARBA00004651"/>
    </source>
</evidence>
<keyword evidence="2" id="KW-0813">Transport</keyword>
<gene>
    <name evidence="9" type="ORF">C1S65_11665</name>
</gene>
<feature type="transmembrane region" description="Helical" evidence="7">
    <location>
        <begin position="43"/>
        <end position="66"/>
    </location>
</feature>
<feature type="transmembrane region" description="Helical" evidence="7">
    <location>
        <begin position="137"/>
        <end position="163"/>
    </location>
</feature>
<feature type="transmembrane region" description="Helical" evidence="7">
    <location>
        <begin position="300"/>
        <end position="324"/>
    </location>
</feature>
<dbReference type="InterPro" id="IPR020846">
    <property type="entry name" value="MFS_dom"/>
</dbReference>
<dbReference type="PROSITE" id="PS50850">
    <property type="entry name" value="MFS"/>
    <property type="match status" value="1"/>
</dbReference>
<evidence type="ECO:0000256" key="5">
    <source>
        <dbReference type="ARBA" id="ARBA00022989"/>
    </source>
</evidence>
<dbReference type="AlphaFoldDB" id="A0AAD0L5E7"/>
<proteinExistence type="predicted"/>
<dbReference type="InterPro" id="IPR036259">
    <property type="entry name" value="MFS_trans_sf"/>
</dbReference>
<evidence type="ECO:0000256" key="4">
    <source>
        <dbReference type="ARBA" id="ARBA00022692"/>
    </source>
</evidence>
<feature type="transmembrane region" description="Helical" evidence="7">
    <location>
        <begin position="169"/>
        <end position="187"/>
    </location>
</feature>
<dbReference type="InterPro" id="IPR050171">
    <property type="entry name" value="MFS_Transporters"/>
</dbReference>
<feature type="transmembrane region" description="Helical" evidence="7">
    <location>
        <begin position="361"/>
        <end position="384"/>
    </location>
</feature>